<dbReference type="eggNOG" id="ENOG5031Q26">
    <property type="taxonomic scope" value="Bacteria"/>
</dbReference>
<organism evidence="9 10">
    <name type="scientific">Rhodococcus erythropolis (strain PR4 / NBRC 100887)</name>
    <dbReference type="NCBI Taxonomy" id="234621"/>
    <lineage>
        <taxon>Bacteria</taxon>
        <taxon>Bacillati</taxon>
        <taxon>Actinomycetota</taxon>
        <taxon>Actinomycetes</taxon>
        <taxon>Mycobacteriales</taxon>
        <taxon>Nocardiaceae</taxon>
        <taxon>Rhodococcus</taxon>
        <taxon>Rhodococcus erythropolis group</taxon>
    </lineage>
</organism>
<dbReference type="GO" id="GO:0005886">
    <property type="term" value="C:plasma membrane"/>
    <property type="evidence" value="ECO:0007669"/>
    <property type="project" value="UniProtKB-SubCell"/>
</dbReference>
<protein>
    <recommendedName>
        <fullName evidence="11">Cardiolipin synthase N-terminal domain-containing protein</fullName>
    </recommendedName>
</protein>
<evidence type="ECO:0000313" key="10">
    <source>
        <dbReference type="Proteomes" id="UP000002204"/>
    </source>
</evidence>
<feature type="transmembrane region" description="Helical" evidence="6">
    <location>
        <begin position="46"/>
        <end position="69"/>
    </location>
</feature>
<comment type="subcellular location">
    <subcellularLocation>
        <location evidence="1">Cell membrane</location>
        <topology evidence="1">Multi-pass membrane protein</topology>
    </subcellularLocation>
</comment>
<evidence type="ECO:0000256" key="3">
    <source>
        <dbReference type="ARBA" id="ARBA00022692"/>
    </source>
</evidence>
<feature type="domain" description="SHOCT" evidence="7">
    <location>
        <begin position="105"/>
        <end position="130"/>
    </location>
</feature>
<sequence>MKWGSTMDSFWDFLWLIIISFAFIAYLILLFSIITDLFRDHKTSGWVKAIWIVFLFFIPLLTSLVYLIVRSDGMAQRSMEAAQQVKNAQDSYIREVAGKSPAESIADAKALLDAGTISEEEFAALKAKALA</sequence>
<dbReference type="Proteomes" id="UP000002204">
    <property type="component" value="Chromosome"/>
</dbReference>
<evidence type="ECO:0000256" key="5">
    <source>
        <dbReference type="ARBA" id="ARBA00023136"/>
    </source>
</evidence>
<gene>
    <name evidence="9" type="ordered locus">RER_04100</name>
</gene>
<evidence type="ECO:0000256" key="6">
    <source>
        <dbReference type="SAM" id="Phobius"/>
    </source>
</evidence>
<dbReference type="InterPro" id="IPR018649">
    <property type="entry name" value="SHOCT"/>
</dbReference>
<dbReference type="AlphaFoldDB" id="C0ZN66"/>
<proteinExistence type="predicted"/>
<evidence type="ECO:0000256" key="1">
    <source>
        <dbReference type="ARBA" id="ARBA00004651"/>
    </source>
</evidence>
<name>C0ZN66_RHOE4</name>
<keyword evidence="2" id="KW-1003">Cell membrane</keyword>
<dbReference type="Pfam" id="PF09851">
    <property type="entry name" value="SHOCT"/>
    <property type="match status" value="1"/>
</dbReference>
<dbReference type="EMBL" id="AP008957">
    <property type="protein sequence ID" value="BAH31118.1"/>
    <property type="molecule type" value="Genomic_DNA"/>
</dbReference>
<feature type="domain" description="Cardiolipin synthase N-terminal" evidence="8">
    <location>
        <begin position="24"/>
        <end position="70"/>
    </location>
</feature>
<keyword evidence="5 6" id="KW-0472">Membrane</keyword>
<dbReference type="HOGENOM" id="CLU_126480_0_0_11"/>
<reference evidence="10" key="1">
    <citation type="submission" date="2005-03" db="EMBL/GenBank/DDBJ databases">
        <title>Comparison of the complete genome sequences of Rhodococcus erythropolis PR4 and Rhodococcus opacus B4.</title>
        <authorList>
            <person name="Takarada H."/>
            <person name="Sekine M."/>
            <person name="Hosoyama A."/>
            <person name="Yamada R."/>
            <person name="Fujisawa T."/>
            <person name="Omata S."/>
            <person name="Shimizu A."/>
            <person name="Tsukatani N."/>
            <person name="Tanikawa S."/>
            <person name="Fujita N."/>
            <person name="Harayama S."/>
        </authorList>
    </citation>
    <scope>NUCLEOTIDE SEQUENCE [LARGE SCALE GENOMIC DNA]</scope>
    <source>
        <strain evidence="10">PR4 / NBRC 100887</strain>
    </source>
</reference>
<keyword evidence="4 6" id="KW-1133">Transmembrane helix</keyword>
<evidence type="ECO:0000259" key="8">
    <source>
        <dbReference type="Pfam" id="PF13396"/>
    </source>
</evidence>
<accession>C0ZN66</accession>
<dbReference type="KEGG" id="rer:RER_04100"/>
<dbReference type="InterPro" id="IPR027379">
    <property type="entry name" value="CLS_N"/>
</dbReference>
<evidence type="ECO:0000259" key="7">
    <source>
        <dbReference type="Pfam" id="PF09851"/>
    </source>
</evidence>
<feature type="transmembrane region" description="Helical" evidence="6">
    <location>
        <begin position="12"/>
        <end position="34"/>
    </location>
</feature>
<reference evidence="9 10" key="2">
    <citation type="journal article" date="2006" name="Environ. Microbiol.">
        <title>Sequence analysis of three plasmids harboured in Rhodococcus erythropolis strain PR4.</title>
        <authorList>
            <person name="Sekine M."/>
            <person name="Tanikawa S."/>
            <person name="Omata S."/>
            <person name="Saito M."/>
            <person name="Fujisawa T."/>
            <person name="Tsukatani N."/>
            <person name="Tajima T."/>
            <person name="Sekigawa T."/>
            <person name="Kosugi H."/>
            <person name="Matsuo Y."/>
            <person name="Nishiko R."/>
            <person name="Imamura K."/>
            <person name="Ito M."/>
            <person name="Narita H."/>
            <person name="Tago S."/>
            <person name="Fujita N."/>
            <person name="Harayama S."/>
        </authorList>
    </citation>
    <scope>NUCLEOTIDE SEQUENCE [LARGE SCALE GENOMIC DNA]</scope>
    <source>
        <strain evidence="10">PR4 / NBRC 100887</strain>
    </source>
</reference>
<evidence type="ECO:0000256" key="2">
    <source>
        <dbReference type="ARBA" id="ARBA00022475"/>
    </source>
</evidence>
<keyword evidence="3 6" id="KW-0812">Transmembrane</keyword>
<dbReference type="Pfam" id="PF13396">
    <property type="entry name" value="PLDc_N"/>
    <property type="match status" value="1"/>
</dbReference>
<evidence type="ECO:0008006" key="11">
    <source>
        <dbReference type="Google" id="ProtNLM"/>
    </source>
</evidence>
<evidence type="ECO:0000313" key="9">
    <source>
        <dbReference type="EMBL" id="BAH31118.1"/>
    </source>
</evidence>
<evidence type="ECO:0000256" key="4">
    <source>
        <dbReference type="ARBA" id="ARBA00022989"/>
    </source>
</evidence>